<dbReference type="PANTHER" id="PTHR43261">
    <property type="entry name" value="TRANSLATION ELONGATION FACTOR G-RELATED"/>
    <property type="match status" value="1"/>
</dbReference>
<dbReference type="SUPFAM" id="SSF50447">
    <property type="entry name" value="Translation proteins"/>
    <property type="match status" value="1"/>
</dbReference>
<dbReference type="NCBIfam" id="NF009381">
    <property type="entry name" value="PRK12740.1-5"/>
    <property type="match status" value="1"/>
</dbReference>
<keyword evidence="12" id="KW-1185">Reference proteome</keyword>
<comment type="caution">
    <text evidence="11">The sequence shown here is derived from an EMBL/GenBank/DDBJ whole genome shotgun (WGS) entry which is preliminary data.</text>
</comment>
<evidence type="ECO:0000256" key="6">
    <source>
        <dbReference type="ARBA" id="ARBA00024731"/>
    </source>
</evidence>
<evidence type="ECO:0000256" key="5">
    <source>
        <dbReference type="ARBA" id="ARBA00023134"/>
    </source>
</evidence>
<dbReference type="NCBIfam" id="TIGR00484">
    <property type="entry name" value="EF-G"/>
    <property type="match status" value="1"/>
</dbReference>
<evidence type="ECO:0000259" key="10">
    <source>
        <dbReference type="PROSITE" id="PS51722"/>
    </source>
</evidence>
<dbReference type="CDD" id="cd01434">
    <property type="entry name" value="EFG_mtEFG1_IV"/>
    <property type="match status" value="1"/>
</dbReference>
<dbReference type="InterPro" id="IPR035647">
    <property type="entry name" value="EFG_III/V"/>
</dbReference>
<keyword evidence="3 7" id="KW-0251">Elongation factor</keyword>
<dbReference type="InterPro" id="IPR041095">
    <property type="entry name" value="EFG_II"/>
</dbReference>
<dbReference type="InterPro" id="IPR031157">
    <property type="entry name" value="G_TR_CS"/>
</dbReference>
<reference evidence="11 12" key="1">
    <citation type="submission" date="2015-10" db="EMBL/GenBank/DDBJ databases">
        <title>Draft genome sequence of Streptomyces bungoensis DSM 41781, type strain for the species Streptomyces bungoensis.</title>
        <authorList>
            <person name="Ruckert C."/>
            <person name="Winkler A."/>
            <person name="Kalinowski J."/>
            <person name="Kampfer P."/>
            <person name="Glaeser S."/>
        </authorList>
    </citation>
    <scope>NUCLEOTIDE SEQUENCE [LARGE SCALE GENOMIC DNA]</scope>
    <source>
        <strain evidence="11 12">DSM 41781</strain>
    </source>
</reference>
<dbReference type="GO" id="GO:0003924">
    <property type="term" value="F:GTPase activity"/>
    <property type="evidence" value="ECO:0007669"/>
    <property type="project" value="InterPro"/>
</dbReference>
<keyword evidence="4 7" id="KW-0648">Protein biosynthesis</keyword>
<comment type="similarity">
    <text evidence="1 7">Belongs to the TRAFAC class translation factor GTPase superfamily. Classic translation factor GTPase family. EF-G/EF-2 subfamily.</text>
</comment>
<dbReference type="InterPro" id="IPR004540">
    <property type="entry name" value="Transl_elong_EFG/EF2"/>
</dbReference>
<accession>A0A101TBW4</accession>
<dbReference type="CDD" id="cd16262">
    <property type="entry name" value="EFG_III"/>
    <property type="match status" value="1"/>
</dbReference>
<feature type="binding site" evidence="7">
    <location>
        <begin position="136"/>
        <end position="139"/>
    </location>
    <ligand>
        <name>GTP</name>
        <dbReference type="ChEBI" id="CHEBI:37565"/>
    </ligand>
</feature>
<dbReference type="InterPro" id="IPR027417">
    <property type="entry name" value="P-loop_NTPase"/>
</dbReference>
<dbReference type="Pfam" id="PF00679">
    <property type="entry name" value="EFG_C"/>
    <property type="match status" value="1"/>
</dbReference>
<dbReference type="SUPFAM" id="SSF54980">
    <property type="entry name" value="EF-G C-terminal domain-like"/>
    <property type="match status" value="2"/>
</dbReference>
<dbReference type="InterPro" id="IPR005517">
    <property type="entry name" value="Transl_elong_EFG/EF2_IV"/>
</dbReference>
<dbReference type="OrthoDB" id="9801472at2"/>
<comment type="subcellular location">
    <subcellularLocation>
        <location evidence="7">Cytoplasm</location>
    </subcellularLocation>
</comment>
<dbReference type="InterPro" id="IPR004161">
    <property type="entry name" value="EFTu-like_2"/>
</dbReference>
<dbReference type="PRINTS" id="PR00315">
    <property type="entry name" value="ELONGATNFCT"/>
</dbReference>
<feature type="region of interest" description="Disordered" evidence="9">
    <location>
        <begin position="665"/>
        <end position="687"/>
    </location>
</feature>
<dbReference type="InterPro" id="IPR000640">
    <property type="entry name" value="EFG_V-like"/>
</dbReference>
<evidence type="ECO:0000256" key="1">
    <source>
        <dbReference type="ARBA" id="ARBA00005870"/>
    </source>
</evidence>
<dbReference type="Gene3D" id="3.30.70.870">
    <property type="entry name" value="Elongation Factor G (Translational Gtpase), domain 3"/>
    <property type="match status" value="1"/>
</dbReference>
<dbReference type="GO" id="GO:0005525">
    <property type="term" value="F:GTP binding"/>
    <property type="evidence" value="ECO:0007669"/>
    <property type="project" value="UniProtKB-UniRule"/>
</dbReference>
<evidence type="ECO:0000256" key="8">
    <source>
        <dbReference type="NCBIfam" id="TIGR00484"/>
    </source>
</evidence>
<dbReference type="InterPro" id="IPR035649">
    <property type="entry name" value="EFG_V"/>
</dbReference>
<dbReference type="PROSITE" id="PS00301">
    <property type="entry name" value="G_TR_1"/>
    <property type="match status" value="1"/>
</dbReference>
<dbReference type="Pfam" id="PF03144">
    <property type="entry name" value="GTP_EFTU_D2"/>
    <property type="match status" value="1"/>
</dbReference>
<dbReference type="InterPro" id="IPR005225">
    <property type="entry name" value="Small_GTP-bd"/>
</dbReference>
<dbReference type="CDD" id="cd01886">
    <property type="entry name" value="EF-G"/>
    <property type="match status" value="1"/>
</dbReference>
<dbReference type="Pfam" id="PF00009">
    <property type="entry name" value="GTP_EFTU"/>
    <property type="match status" value="1"/>
</dbReference>
<evidence type="ECO:0000256" key="4">
    <source>
        <dbReference type="ARBA" id="ARBA00022917"/>
    </source>
</evidence>
<dbReference type="InterPro" id="IPR009000">
    <property type="entry name" value="Transl_B-barrel_sf"/>
</dbReference>
<evidence type="ECO:0000256" key="9">
    <source>
        <dbReference type="SAM" id="MobiDB-lite"/>
    </source>
</evidence>
<dbReference type="InterPro" id="IPR000795">
    <property type="entry name" value="T_Tr_GTP-bd_dom"/>
</dbReference>
<dbReference type="Gene3D" id="3.30.230.10">
    <property type="match status" value="1"/>
</dbReference>
<dbReference type="GO" id="GO:0032790">
    <property type="term" value="P:ribosome disassembly"/>
    <property type="evidence" value="ECO:0007669"/>
    <property type="project" value="TreeGrafter"/>
</dbReference>
<dbReference type="FunFam" id="3.30.70.870:FF:000002">
    <property type="entry name" value="Translation elongation factor 2"/>
    <property type="match status" value="1"/>
</dbReference>
<dbReference type="InterPro" id="IPR014721">
    <property type="entry name" value="Ribsml_uS5_D2-typ_fold_subgr"/>
</dbReference>
<dbReference type="PANTHER" id="PTHR43261:SF1">
    <property type="entry name" value="RIBOSOME-RELEASING FACTOR 2, MITOCHONDRIAL"/>
    <property type="match status" value="1"/>
</dbReference>
<dbReference type="Pfam" id="PF14492">
    <property type="entry name" value="EFG_III"/>
    <property type="match status" value="1"/>
</dbReference>
<proteinExistence type="inferred from homology"/>
<evidence type="ECO:0000256" key="2">
    <source>
        <dbReference type="ARBA" id="ARBA00022741"/>
    </source>
</evidence>
<dbReference type="InterPro" id="IPR020568">
    <property type="entry name" value="Ribosomal_Su5_D2-typ_SF"/>
</dbReference>
<dbReference type="RefSeq" id="WP_061916433.1">
    <property type="nucleotide sequence ID" value="NZ_JBEYBH010000009.1"/>
</dbReference>
<comment type="function">
    <text evidence="6 7">Catalyzes the GTP-dependent ribosomal translocation step during translation elongation. During this step, the ribosome changes from the pre-translocational (PRE) to the post-translocational (POST) state as the newly formed A-site-bound peptidyl-tRNA and P-site-bound deacylated tRNA move to the P and E sites, respectively. Catalyzes the coordinated movement of the two tRNA molecules, the mRNA and conformational changes in the ribosome.</text>
</comment>
<evidence type="ECO:0000256" key="7">
    <source>
        <dbReference type="HAMAP-Rule" id="MF_00054"/>
    </source>
</evidence>
<evidence type="ECO:0000256" key="3">
    <source>
        <dbReference type="ARBA" id="ARBA00022768"/>
    </source>
</evidence>
<keyword evidence="5 7" id="KW-0342">GTP-binding</keyword>
<dbReference type="CDD" id="cd04088">
    <property type="entry name" value="EFG_mtEFG_II"/>
    <property type="match status" value="1"/>
</dbReference>
<dbReference type="Gene3D" id="2.40.30.10">
    <property type="entry name" value="Translation factors"/>
    <property type="match status" value="1"/>
</dbReference>
<dbReference type="HAMAP" id="MF_00054_B">
    <property type="entry name" value="EF_G_EF_2_B"/>
    <property type="match status" value="1"/>
</dbReference>
<dbReference type="FunFam" id="3.30.70.240:FF:000019">
    <property type="entry name" value="Elongation factor G"/>
    <property type="match status" value="1"/>
</dbReference>
<dbReference type="SMART" id="SM00889">
    <property type="entry name" value="EFG_IV"/>
    <property type="match status" value="1"/>
</dbReference>
<dbReference type="InterPro" id="IPR009022">
    <property type="entry name" value="EFG_III"/>
</dbReference>
<feature type="binding site" evidence="7">
    <location>
        <begin position="18"/>
        <end position="25"/>
    </location>
    <ligand>
        <name>GTP</name>
        <dbReference type="ChEBI" id="CHEBI:37565"/>
    </ligand>
</feature>
<organism evidence="11 12">
    <name type="scientific">Streptomyces bungoensis</name>
    <dbReference type="NCBI Taxonomy" id="285568"/>
    <lineage>
        <taxon>Bacteria</taxon>
        <taxon>Bacillati</taxon>
        <taxon>Actinomycetota</taxon>
        <taxon>Actinomycetes</taxon>
        <taxon>Kitasatosporales</taxon>
        <taxon>Streptomycetaceae</taxon>
        <taxon>Streptomyces</taxon>
    </lineage>
</organism>
<dbReference type="SUPFAM" id="SSF54211">
    <property type="entry name" value="Ribosomal protein S5 domain 2-like"/>
    <property type="match status" value="1"/>
</dbReference>
<keyword evidence="7" id="KW-0963">Cytoplasm</keyword>
<dbReference type="Proteomes" id="UP000053024">
    <property type="component" value="Unassembled WGS sequence"/>
</dbReference>
<feature type="domain" description="Tr-type G" evidence="10">
    <location>
        <begin position="9"/>
        <end position="282"/>
    </location>
</feature>
<sequence length="687" mass="72611">MRTNLSTLAVVRNLGILAHVDAGKTTVTERILYATGTTHKRGEVHDGTTVTDFDPQERDRGITIFAAAVSCAWDGHRINLIDTPGHVDFADEVERSLRVLDGAVAVFDAVAGVEPQSESVWRQADRHGVPRIAFVNKLDRAGADLDRAVDSIRERLHPVPLVVQLPIGAEDGFTGVVDLVRMRSLVWADGDAAAVEGPVPESLRDEALRRRRALEEAVAELHPAALEEFCDRETLSAATLTACLRDLTRTGDGVVVLCGSAYRNRGIEPLLDAVVAYLPSPLDVPAVRGVHQDTEQRRPADPGAPFAALAFKVHAGGTGRLTYVRVYSGALEKGDTVADPGTGRTERVTRILRVMADRHIQLDRAVAGDIVALAGPKATRAGSTLCDPGAPLLLEPTAAAEPVVSVAVEARRSTDTGRLATALARLAEEDPSLVVRTDAETGQTVLSGMGELHLEVAVEKIRRDGGPEVTVGRPRVAYRETVVRGVSGLVHRHVKQDGGAGQFAHVVLDVDPLGGEVGFTGFEFRSTVAGGRVPQEFVRAVEAGCRDALAEGPLGGHPVTGLRVTLTDGSTHVKDSSDTAFRTAGRQGLREALHACAVALLEPVVEVTVTAPEDGLGAVLGDLAARRGRVTGSASRGGRAVLTATVPLAELFGYATRLRSRTQGRGTFTTRPAGHAQAPAAVTVASR</sequence>
<name>A0A101TBW4_9ACTN</name>
<evidence type="ECO:0000313" key="11">
    <source>
        <dbReference type="EMBL" id="KUN89630.1"/>
    </source>
</evidence>
<dbReference type="AlphaFoldDB" id="A0A101TBW4"/>
<evidence type="ECO:0000313" key="12">
    <source>
        <dbReference type="Proteomes" id="UP000053024"/>
    </source>
</evidence>
<dbReference type="GO" id="GO:0003746">
    <property type="term" value="F:translation elongation factor activity"/>
    <property type="evidence" value="ECO:0007669"/>
    <property type="project" value="UniProtKB-UniRule"/>
</dbReference>
<dbReference type="Pfam" id="PF03764">
    <property type="entry name" value="EFG_IV"/>
    <property type="match status" value="1"/>
</dbReference>
<dbReference type="InterPro" id="IPR047872">
    <property type="entry name" value="EFG_IV"/>
</dbReference>
<dbReference type="CDD" id="cd03713">
    <property type="entry name" value="EFG_mtEFG_C"/>
    <property type="match status" value="1"/>
</dbReference>
<dbReference type="SMART" id="SM00838">
    <property type="entry name" value="EFG_C"/>
    <property type="match status" value="1"/>
</dbReference>
<dbReference type="Gene3D" id="3.30.70.240">
    <property type="match status" value="1"/>
</dbReference>
<dbReference type="GO" id="GO:0005737">
    <property type="term" value="C:cytoplasm"/>
    <property type="evidence" value="ECO:0007669"/>
    <property type="project" value="UniProtKB-SubCell"/>
</dbReference>
<feature type="binding site" evidence="7">
    <location>
        <begin position="82"/>
        <end position="86"/>
    </location>
    <ligand>
        <name>GTP</name>
        <dbReference type="ChEBI" id="CHEBI:37565"/>
    </ligand>
</feature>
<keyword evidence="2 7" id="KW-0547">Nucleotide-binding</keyword>
<dbReference type="EMBL" id="LMWX01000005">
    <property type="protein sequence ID" value="KUN89630.1"/>
    <property type="molecule type" value="Genomic_DNA"/>
</dbReference>
<dbReference type="STRING" id="285568.AQJ66_04110"/>
<dbReference type="Gene3D" id="3.40.50.300">
    <property type="entry name" value="P-loop containing nucleotide triphosphate hydrolases"/>
    <property type="match status" value="1"/>
</dbReference>
<protein>
    <recommendedName>
        <fullName evidence="7 8">Elongation factor G</fullName>
        <shortName evidence="7">EF-G</shortName>
    </recommendedName>
</protein>
<dbReference type="NCBIfam" id="TIGR00231">
    <property type="entry name" value="small_GTP"/>
    <property type="match status" value="1"/>
</dbReference>
<gene>
    <name evidence="7 11" type="primary">fusA</name>
    <name evidence="11" type="ORF">AQJ66_04110</name>
</gene>
<dbReference type="PROSITE" id="PS51722">
    <property type="entry name" value="G_TR_2"/>
    <property type="match status" value="1"/>
</dbReference>
<dbReference type="FunFam" id="3.40.50.300:FF:000029">
    <property type="entry name" value="Elongation factor G"/>
    <property type="match status" value="1"/>
</dbReference>
<dbReference type="SUPFAM" id="SSF52540">
    <property type="entry name" value="P-loop containing nucleoside triphosphate hydrolases"/>
    <property type="match status" value="1"/>
</dbReference>